<name>A0A4C1U4H6_EUMVA</name>
<accession>A0A4C1U4H6</accession>
<sequence>MTCEKSDIALSVNEIVVVLLLGVDVEDQVHTCKDPENQPKTVQEGYRCQATAFAVAFRLVRETPGRPLYLYYPTPRSILLSFPIHQPNSPSIRYHILNQETANAQVTRLRLRVFMDNGDHQLSGGSCTRLPHDLL</sequence>
<protein>
    <submittedName>
        <fullName evidence="1">Uncharacterized protein</fullName>
    </submittedName>
</protein>
<evidence type="ECO:0000313" key="2">
    <source>
        <dbReference type="Proteomes" id="UP000299102"/>
    </source>
</evidence>
<proteinExistence type="predicted"/>
<evidence type="ECO:0000313" key="1">
    <source>
        <dbReference type="EMBL" id="GBP21211.1"/>
    </source>
</evidence>
<gene>
    <name evidence="1" type="ORF">EVAR_84334_1</name>
</gene>
<dbReference type="EMBL" id="BGZK01000126">
    <property type="protein sequence ID" value="GBP21211.1"/>
    <property type="molecule type" value="Genomic_DNA"/>
</dbReference>
<dbReference type="Proteomes" id="UP000299102">
    <property type="component" value="Unassembled WGS sequence"/>
</dbReference>
<dbReference type="AlphaFoldDB" id="A0A4C1U4H6"/>
<comment type="caution">
    <text evidence="1">The sequence shown here is derived from an EMBL/GenBank/DDBJ whole genome shotgun (WGS) entry which is preliminary data.</text>
</comment>
<reference evidence="1 2" key="1">
    <citation type="journal article" date="2019" name="Commun. Biol.">
        <title>The bagworm genome reveals a unique fibroin gene that provides high tensile strength.</title>
        <authorList>
            <person name="Kono N."/>
            <person name="Nakamura H."/>
            <person name="Ohtoshi R."/>
            <person name="Tomita M."/>
            <person name="Numata K."/>
            <person name="Arakawa K."/>
        </authorList>
    </citation>
    <scope>NUCLEOTIDE SEQUENCE [LARGE SCALE GENOMIC DNA]</scope>
</reference>
<organism evidence="1 2">
    <name type="scientific">Eumeta variegata</name>
    <name type="common">Bagworm moth</name>
    <name type="synonym">Eumeta japonica</name>
    <dbReference type="NCBI Taxonomy" id="151549"/>
    <lineage>
        <taxon>Eukaryota</taxon>
        <taxon>Metazoa</taxon>
        <taxon>Ecdysozoa</taxon>
        <taxon>Arthropoda</taxon>
        <taxon>Hexapoda</taxon>
        <taxon>Insecta</taxon>
        <taxon>Pterygota</taxon>
        <taxon>Neoptera</taxon>
        <taxon>Endopterygota</taxon>
        <taxon>Lepidoptera</taxon>
        <taxon>Glossata</taxon>
        <taxon>Ditrysia</taxon>
        <taxon>Tineoidea</taxon>
        <taxon>Psychidae</taxon>
        <taxon>Oiketicinae</taxon>
        <taxon>Eumeta</taxon>
    </lineage>
</organism>
<keyword evidence="2" id="KW-1185">Reference proteome</keyword>